<evidence type="ECO:0000313" key="1">
    <source>
        <dbReference type="EMBL" id="KAJ7039440.1"/>
    </source>
</evidence>
<evidence type="ECO:0000313" key="2">
    <source>
        <dbReference type="Proteomes" id="UP001218188"/>
    </source>
</evidence>
<reference evidence="1" key="1">
    <citation type="submission" date="2023-03" db="EMBL/GenBank/DDBJ databases">
        <title>Massive genome expansion in bonnet fungi (Mycena s.s.) driven by repeated elements and novel gene families across ecological guilds.</title>
        <authorList>
            <consortium name="Lawrence Berkeley National Laboratory"/>
            <person name="Harder C.B."/>
            <person name="Miyauchi S."/>
            <person name="Viragh M."/>
            <person name="Kuo A."/>
            <person name="Thoen E."/>
            <person name="Andreopoulos B."/>
            <person name="Lu D."/>
            <person name="Skrede I."/>
            <person name="Drula E."/>
            <person name="Henrissat B."/>
            <person name="Morin E."/>
            <person name="Kohler A."/>
            <person name="Barry K."/>
            <person name="LaButti K."/>
            <person name="Morin E."/>
            <person name="Salamov A."/>
            <person name="Lipzen A."/>
            <person name="Mereny Z."/>
            <person name="Hegedus B."/>
            <person name="Baldrian P."/>
            <person name="Stursova M."/>
            <person name="Weitz H."/>
            <person name="Taylor A."/>
            <person name="Grigoriev I.V."/>
            <person name="Nagy L.G."/>
            <person name="Martin F."/>
            <person name="Kauserud H."/>
        </authorList>
    </citation>
    <scope>NUCLEOTIDE SEQUENCE</scope>
    <source>
        <strain evidence="1">CBHHK200</strain>
    </source>
</reference>
<accession>A0AAD6X8L8</accession>
<keyword evidence="2" id="KW-1185">Reference proteome</keyword>
<comment type="caution">
    <text evidence="1">The sequence shown here is derived from an EMBL/GenBank/DDBJ whole genome shotgun (WGS) entry which is preliminary data.</text>
</comment>
<dbReference type="AlphaFoldDB" id="A0AAD6X8L8"/>
<protein>
    <submittedName>
        <fullName evidence="1">Uncharacterized protein</fullName>
    </submittedName>
</protein>
<organism evidence="1 2">
    <name type="scientific">Mycena alexandri</name>
    <dbReference type="NCBI Taxonomy" id="1745969"/>
    <lineage>
        <taxon>Eukaryota</taxon>
        <taxon>Fungi</taxon>
        <taxon>Dikarya</taxon>
        <taxon>Basidiomycota</taxon>
        <taxon>Agaricomycotina</taxon>
        <taxon>Agaricomycetes</taxon>
        <taxon>Agaricomycetidae</taxon>
        <taxon>Agaricales</taxon>
        <taxon>Marasmiineae</taxon>
        <taxon>Mycenaceae</taxon>
        <taxon>Mycena</taxon>
    </lineage>
</organism>
<dbReference type="Proteomes" id="UP001218188">
    <property type="component" value="Unassembled WGS sequence"/>
</dbReference>
<sequence>MFHDLVTPGFALGPGVWTNTYNPAPKYTVAQTPNRRPRLHLARLKIISDIAAAQTLISQINTTYTQASAVAMAQAGLTSTNAAIQDILTAVFANQTAPANSRDQVGLRVNGAHEALRTITDPRVNCYGRCGVGEAAHYCGEGNKVVSECK</sequence>
<dbReference type="EMBL" id="JARJCM010000027">
    <property type="protein sequence ID" value="KAJ7039440.1"/>
    <property type="molecule type" value="Genomic_DNA"/>
</dbReference>
<proteinExistence type="predicted"/>
<name>A0AAD6X8L8_9AGAR</name>
<gene>
    <name evidence="1" type="ORF">C8F04DRAFT_1178975</name>
</gene>